<keyword evidence="7" id="KW-1185">Reference proteome</keyword>
<dbReference type="InterPro" id="IPR036915">
    <property type="entry name" value="Cyclin-like_sf"/>
</dbReference>
<evidence type="ECO:0000259" key="5">
    <source>
        <dbReference type="SMART" id="SM00385"/>
    </source>
</evidence>
<feature type="region of interest" description="Disordered" evidence="4">
    <location>
        <begin position="313"/>
        <end position="334"/>
    </location>
</feature>
<evidence type="ECO:0000256" key="3">
    <source>
        <dbReference type="RuleBase" id="RU000383"/>
    </source>
</evidence>
<dbReference type="Gene3D" id="1.10.472.10">
    <property type="entry name" value="Cyclin-like"/>
    <property type="match status" value="2"/>
</dbReference>
<evidence type="ECO:0000313" key="6">
    <source>
        <dbReference type="EMBL" id="KAI1858633.1"/>
    </source>
</evidence>
<evidence type="ECO:0000256" key="4">
    <source>
        <dbReference type="SAM" id="MobiDB-lite"/>
    </source>
</evidence>
<sequence>MKAIHPPRHVVGRPEVCRLCVKTERRSASQQGRHPAHLCANALLTTCGTNATQGFGLASVLPPRCHCTQAPPHSTYTMAASFWQSTQRRFWIFSKDELEQIRGKLREEDQGLVQMFPLPEWRHLSIYFNQQVNRLGKRLVIRQQAMATAQMYIKRFYTKVEIRRTNPYLVIATALYLACKMEETPQHIRLVVQEARSLWPDFLTLDISRLGECEFFLISEMSSQLILHQPYKTLTTLQSDFYLSQDEISLSWSIINDHYMTDLPLLYAPHIIALTAILLALVLRPNPVPGSQAAGMAAAQAALAQAQGARGLGSGLGSGQTTPGGAAEKESKTNEARVGKLQRYAAFLAESNVDIEGMVDCTQELISFYEAHEQYNDKATRDQINRFVKARGLDKA</sequence>
<dbReference type="CDD" id="cd20513">
    <property type="entry name" value="CYCLIN_CCNC_rpt1"/>
    <property type="match status" value="1"/>
</dbReference>
<dbReference type="Pfam" id="PF00134">
    <property type="entry name" value="Cyclin_N"/>
    <property type="match status" value="1"/>
</dbReference>
<protein>
    <recommendedName>
        <fullName evidence="2">RNA polymerase II holoenzyme cyclin-like subunit</fullName>
    </recommendedName>
</protein>
<dbReference type="InterPro" id="IPR013763">
    <property type="entry name" value="Cyclin-like_dom"/>
</dbReference>
<evidence type="ECO:0000256" key="2">
    <source>
        <dbReference type="ARBA" id="ARBA00014912"/>
    </source>
</evidence>
<gene>
    <name evidence="6" type="ORF">JX265_010726</name>
</gene>
<dbReference type="InterPro" id="IPR006671">
    <property type="entry name" value="Cyclin_N"/>
</dbReference>
<dbReference type="PANTHER" id="PTHR10026">
    <property type="entry name" value="CYCLIN"/>
    <property type="match status" value="1"/>
</dbReference>
<proteinExistence type="inferred from homology"/>
<dbReference type="GO" id="GO:0006357">
    <property type="term" value="P:regulation of transcription by RNA polymerase II"/>
    <property type="evidence" value="ECO:0007669"/>
    <property type="project" value="InterPro"/>
</dbReference>
<feature type="domain" description="Cyclin-like" evidence="5">
    <location>
        <begin position="130"/>
        <end position="219"/>
    </location>
</feature>
<dbReference type="Proteomes" id="UP000829685">
    <property type="component" value="Unassembled WGS sequence"/>
</dbReference>
<keyword evidence="3" id="KW-0195">Cyclin</keyword>
<comment type="caution">
    <text evidence="6">The sequence shown here is derived from an EMBL/GenBank/DDBJ whole genome shotgun (WGS) entry which is preliminary data.</text>
</comment>
<dbReference type="AlphaFoldDB" id="A0A9Q0ALH8"/>
<evidence type="ECO:0000256" key="1">
    <source>
        <dbReference type="ARBA" id="ARBA00008638"/>
    </source>
</evidence>
<dbReference type="GO" id="GO:0016538">
    <property type="term" value="F:cyclin-dependent protein serine/threonine kinase regulator activity"/>
    <property type="evidence" value="ECO:0007669"/>
    <property type="project" value="InterPro"/>
</dbReference>
<name>A0A9Q0ALH8_9PEZI</name>
<dbReference type="SMART" id="SM00385">
    <property type="entry name" value="CYCLIN"/>
    <property type="match status" value="1"/>
</dbReference>
<dbReference type="EMBL" id="JAFIMR010000036">
    <property type="protein sequence ID" value="KAI1858633.1"/>
    <property type="molecule type" value="Genomic_DNA"/>
</dbReference>
<accession>A0A9Q0ALH8</accession>
<dbReference type="InterPro" id="IPR043198">
    <property type="entry name" value="Cyclin/Ssn8"/>
</dbReference>
<evidence type="ECO:0000313" key="7">
    <source>
        <dbReference type="Proteomes" id="UP000829685"/>
    </source>
</evidence>
<reference evidence="6" key="1">
    <citation type="submission" date="2021-03" db="EMBL/GenBank/DDBJ databases">
        <title>Revisited historic fungal species revealed as producer of novel bioactive compounds through whole genome sequencing and comparative genomics.</title>
        <authorList>
            <person name="Vignolle G.A."/>
            <person name="Hochenegger N."/>
            <person name="Mach R.L."/>
            <person name="Mach-Aigner A.R."/>
            <person name="Javad Rahimi M."/>
            <person name="Salim K.A."/>
            <person name="Chan C.M."/>
            <person name="Lim L.B.L."/>
            <person name="Cai F."/>
            <person name="Druzhinina I.S."/>
            <person name="U'Ren J.M."/>
            <person name="Derntl C."/>
        </authorList>
    </citation>
    <scope>NUCLEOTIDE SEQUENCE</scope>
    <source>
        <strain evidence="6">TUCIM 5799</strain>
    </source>
</reference>
<dbReference type="SUPFAM" id="SSF47954">
    <property type="entry name" value="Cyclin-like"/>
    <property type="match status" value="2"/>
</dbReference>
<comment type="similarity">
    <text evidence="1">Belongs to the cyclin family. Cyclin C subfamily.</text>
</comment>
<organism evidence="6 7">
    <name type="scientific">Neoarthrinium moseri</name>
    <dbReference type="NCBI Taxonomy" id="1658444"/>
    <lineage>
        <taxon>Eukaryota</taxon>
        <taxon>Fungi</taxon>
        <taxon>Dikarya</taxon>
        <taxon>Ascomycota</taxon>
        <taxon>Pezizomycotina</taxon>
        <taxon>Sordariomycetes</taxon>
        <taxon>Xylariomycetidae</taxon>
        <taxon>Amphisphaeriales</taxon>
        <taxon>Apiosporaceae</taxon>
        <taxon>Neoarthrinium</taxon>
    </lineage>
</organism>